<feature type="domain" description="IclR-ED" evidence="5">
    <location>
        <begin position="71"/>
        <end position="254"/>
    </location>
</feature>
<sequence length="275" mass="30543">MSKVDEFQVPALDRALTILELLASHSDGMRMREIADHLELPPNSVFRITGALEARGYLNRDGDMRYRLTRKLLSLGYAAIGEDKLIEHAIDVMQGLRDATGETVLIGVRVDMQGVVLEQVAASNPIKFLVDPGTHFPLHASAPGKVFIAYMRAAERNALLDRMTFTRFNERTIDSRERFDQEIEKVLADGFAIDCGEEIEGLRCVGAPIFNHRGAPTAAIWVTGPSFRFDDAQLRVIGRQVAAAAATISRRFGFELLPDKKKDRRQDVQGNAAAH</sequence>
<dbReference type="GO" id="GO:0045892">
    <property type="term" value="P:negative regulation of DNA-templated transcription"/>
    <property type="evidence" value="ECO:0007669"/>
    <property type="project" value="TreeGrafter"/>
</dbReference>
<comment type="caution">
    <text evidence="6">The sequence shown here is derived from an EMBL/GenBank/DDBJ whole genome shotgun (WGS) entry which is preliminary data.</text>
</comment>
<evidence type="ECO:0000259" key="4">
    <source>
        <dbReference type="PROSITE" id="PS51077"/>
    </source>
</evidence>
<protein>
    <submittedName>
        <fullName evidence="6">IclR family transcriptional regulator</fullName>
    </submittedName>
</protein>
<dbReference type="GO" id="GO:0003677">
    <property type="term" value="F:DNA binding"/>
    <property type="evidence" value="ECO:0007669"/>
    <property type="project" value="UniProtKB-KW"/>
</dbReference>
<keyword evidence="3" id="KW-0804">Transcription</keyword>
<dbReference type="PROSITE" id="PS51078">
    <property type="entry name" value="ICLR_ED"/>
    <property type="match status" value="1"/>
</dbReference>
<dbReference type="OrthoDB" id="6057486at2"/>
<evidence type="ECO:0000313" key="6">
    <source>
        <dbReference type="EMBL" id="RVT43462.1"/>
    </source>
</evidence>
<dbReference type="Gene3D" id="1.10.10.10">
    <property type="entry name" value="Winged helix-like DNA-binding domain superfamily/Winged helix DNA-binding domain"/>
    <property type="match status" value="1"/>
</dbReference>
<dbReference type="PANTHER" id="PTHR30136">
    <property type="entry name" value="HELIX-TURN-HELIX TRANSCRIPTIONAL REGULATOR, ICLR FAMILY"/>
    <property type="match status" value="1"/>
</dbReference>
<name>A0A437JCW6_9SPHN</name>
<evidence type="ECO:0000256" key="1">
    <source>
        <dbReference type="ARBA" id="ARBA00023015"/>
    </source>
</evidence>
<keyword evidence="1" id="KW-0805">Transcription regulation</keyword>
<dbReference type="EMBL" id="RZUL01000001">
    <property type="protein sequence ID" value="RVT43462.1"/>
    <property type="molecule type" value="Genomic_DNA"/>
</dbReference>
<evidence type="ECO:0000256" key="3">
    <source>
        <dbReference type="ARBA" id="ARBA00023163"/>
    </source>
</evidence>
<dbReference type="Pfam" id="PF09339">
    <property type="entry name" value="HTH_IclR"/>
    <property type="match status" value="1"/>
</dbReference>
<keyword evidence="7" id="KW-1185">Reference proteome</keyword>
<organism evidence="6 7">
    <name type="scientific">Sphingobium algorifonticola</name>
    <dbReference type="NCBI Taxonomy" id="2008318"/>
    <lineage>
        <taxon>Bacteria</taxon>
        <taxon>Pseudomonadati</taxon>
        <taxon>Pseudomonadota</taxon>
        <taxon>Alphaproteobacteria</taxon>
        <taxon>Sphingomonadales</taxon>
        <taxon>Sphingomonadaceae</taxon>
        <taxon>Sphingobium</taxon>
    </lineage>
</organism>
<dbReference type="PROSITE" id="PS51077">
    <property type="entry name" value="HTH_ICLR"/>
    <property type="match status" value="1"/>
</dbReference>
<dbReference type="SUPFAM" id="SSF46785">
    <property type="entry name" value="Winged helix' DNA-binding domain"/>
    <property type="match status" value="1"/>
</dbReference>
<dbReference type="InterPro" id="IPR036388">
    <property type="entry name" value="WH-like_DNA-bd_sf"/>
</dbReference>
<dbReference type="RefSeq" id="WP_127688999.1">
    <property type="nucleotide sequence ID" value="NZ_RZUL01000001.1"/>
</dbReference>
<evidence type="ECO:0000259" key="5">
    <source>
        <dbReference type="PROSITE" id="PS51078"/>
    </source>
</evidence>
<dbReference type="InterPro" id="IPR029016">
    <property type="entry name" value="GAF-like_dom_sf"/>
</dbReference>
<proteinExistence type="predicted"/>
<dbReference type="InterPro" id="IPR050707">
    <property type="entry name" value="HTH_MetabolicPath_Reg"/>
</dbReference>
<keyword evidence="2" id="KW-0238">DNA-binding</keyword>
<dbReference type="SUPFAM" id="SSF55781">
    <property type="entry name" value="GAF domain-like"/>
    <property type="match status" value="1"/>
</dbReference>
<dbReference type="InterPro" id="IPR005471">
    <property type="entry name" value="Tscrpt_reg_IclR_N"/>
</dbReference>
<accession>A0A437JCW6</accession>
<dbReference type="Proteomes" id="UP000282977">
    <property type="component" value="Unassembled WGS sequence"/>
</dbReference>
<reference evidence="6 7" key="1">
    <citation type="submission" date="2019-01" db="EMBL/GenBank/DDBJ databases">
        <authorList>
            <person name="Chen W.-M."/>
        </authorList>
    </citation>
    <scope>NUCLEOTIDE SEQUENCE [LARGE SCALE GENOMIC DNA]</scope>
    <source>
        <strain evidence="6 7">TLA-22</strain>
    </source>
</reference>
<gene>
    <name evidence="6" type="ORF">ENE74_02205</name>
</gene>
<dbReference type="InterPro" id="IPR014757">
    <property type="entry name" value="Tscrpt_reg_IclR_C"/>
</dbReference>
<dbReference type="Pfam" id="PF01614">
    <property type="entry name" value="IclR_C"/>
    <property type="match status" value="1"/>
</dbReference>
<evidence type="ECO:0000256" key="2">
    <source>
        <dbReference type="ARBA" id="ARBA00023125"/>
    </source>
</evidence>
<dbReference type="GO" id="GO:0003700">
    <property type="term" value="F:DNA-binding transcription factor activity"/>
    <property type="evidence" value="ECO:0007669"/>
    <property type="project" value="TreeGrafter"/>
</dbReference>
<dbReference type="SMART" id="SM00346">
    <property type="entry name" value="HTH_ICLR"/>
    <property type="match status" value="1"/>
</dbReference>
<feature type="domain" description="HTH iclR-type" evidence="4">
    <location>
        <begin position="9"/>
        <end position="70"/>
    </location>
</feature>
<dbReference type="InterPro" id="IPR036390">
    <property type="entry name" value="WH_DNA-bd_sf"/>
</dbReference>
<dbReference type="PANTHER" id="PTHR30136:SF35">
    <property type="entry name" value="HTH-TYPE TRANSCRIPTIONAL REGULATOR RV1719"/>
    <property type="match status" value="1"/>
</dbReference>
<dbReference type="Gene3D" id="3.30.450.40">
    <property type="match status" value="1"/>
</dbReference>
<dbReference type="AlphaFoldDB" id="A0A437JCW6"/>
<evidence type="ECO:0000313" key="7">
    <source>
        <dbReference type="Proteomes" id="UP000282977"/>
    </source>
</evidence>